<dbReference type="EMBL" id="CP036498">
    <property type="protein sequence ID" value="QUS39467.1"/>
    <property type="molecule type" value="Genomic_DNA"/>
</dbReference>
<dbReference type="Proteomes" id="UP000682843">
    <property type="component" value="Chromosome"/>
</dbReference>
<proteinExistence type="predicted"/>
<evidence type="ECO:0000313" key="1">
    <source>
        <dbReference type="EMBL" id="QUS39467.1"/>
    </source>
</evidence>
<evidence type="ECO:0000313" key="2">
    <source>
        <dbReference type="Proteomes" id="UP000682843"/>
    </source>
</evidence>
<dbReference type="RefSeq" id="WP_211913007.1">
    <property type="nucleotide sequence ID" value="NZ_CP036498.1"/>
</dbReference>
<accession>A0ABX8A7P1</accession>
<keyword evidence="2" id="KW-1185">Reference proteome</keyword>
<name>A0ABX8A7P1_9BRAD</name>
<organism evidence="1 2">
    <name type="scientific">Tardiphaga alba</name>
    <dbReference type="NCBI Taxonomy" id="340268"/>
    <lineage>
        <taxon>Bacteria</taxon>
        <taxon>Pseudomonadati</taxon>
        <taxon>Pseudomonadota</taxon>
        <taxon>Alphaproteobacteria</taxon>
        <taxon>Hyphomicrobiales</taxon>
        <taxon>Nitrobacteraceae</taxon>
        <taxon>Tardiphaga</taxon>
    </lineage>
</organism>
<reference evidence="1 2" key="1">
    <citation type="submission" date="2019-02" db="EMBL/GenBank/DDBJ databases">
        <title>Emended description of the genus Rhodopseudomonas and description of Rhodopseudomonas albus sp. nov., a non-phototrophic, heavy-metal-tolerant bacterium isolated from garden soil.</title>
        <authorList>
            <person name="Bao Z."/>
            <person name="Cao W.W."/>
            <person name="Sato Y."/>
            <person name="Nishizawa T."/>
            <person name="Zhao J."/>
            <person name="Guo Y."/>
            <person name="Ohta H."/>
        </authorList>
    </citation>
    <scope>NUCLEOTIDE SEQUENCE [LARGE SCALE GENOMIC DNA]</scope>
    <source>
        <strain evidence="1 2">SK50-23</strain>
    </source>
</reference>
<sequence>MSITRLFKDIDGREILLEQAKLLRERASKMPHGVERERLIKAARLSEAQANGGRWAESTELRPPG</sequence>
<gene>
    <name evidence="1" type="ORF">RPMA_11945</name>
</gene>
<protein>
    <submittedName>
        <fullName evidence="1">Uncharacterized protein</fullName>
    </submittedName>
</protein>